<evidence type="ECO:0000313" key="3">
    <source>
        <dbReference type="Proteomes" id="UP001176517"/>
    </source>
</evidence>
<dbReference type="EMBL" id="JAPDMZ010000177">
    <property type="protein sequence ID" value="KAK0546899.1"/>
    <property type="molecule type" value="Genomic_DNA"/>
</dbReference>
<dbReference type="Proteomes" id="UP001176517">
    <property type="component" value="Unassembled WGS sequence"/>
</dbReference>
<sequence>MTDSIASSRPKRAASSSPTKSAPSAVVAKKPRLGGAAPKKDTAPVPAMTSTELTPATTAEEVEIEDAYDAGDLDTDLLLEVAEQAEKEATLKASNGSTKTKNGPSKASTAATAAAPSSALAGAKGKVNSAAAAPPTANVAVHKAAALLDQASNLHSDDEVHTMEVEWRQKLQGELKKEYYIKTVAGGQAGSHHGKGWETFTRVILKMVADEAAKGGGSGSGGKGGGVGGAVKQSAANPFGWSTVGTSKSIAAAGGKVPAATKAEGEDEVSKESSSSSSSSSEGCKGVVFLVWGQPAAKTVAAAGVTEKCPNVLILRSPHPSPLSAHRGFLGNGHFKKANEWLETVYGPGGGIDWSQL</sequence>
<dbReference type="AlphaFoldDB" id="A0AAN6GR94"/>
<proteinExistence type="predicted"/>
<feature type="compositionally biased region" description="Low complexity" evidence="1">
    <location>
        <begin position="1"/>
        <end position="28"/>
    </location>
</feature>
<dbReference type="SUPFAM" id="SSF52141">
    <property type="entry name" value="Uracil-DNA glycosylase-like"/>
    <property type="match status" value="2"/>
</dbReference>
<dbReference type="Gene3D" id="3.40.470.10">
    <property type="entry name" value="Uracil-DNA glycosylase-like domain"/>
    <property type="match status" value="1"/>
</dbReference>
<feature type="region of interest" description="Disordered" evidence="1">
    <location>
        <begin position="258"/>
        <end position="283"/>
    </location>
</feature>
<feature type="region of interest" description="Disordered" evidence="1">
    <location>
        <begin position="89"/>
        <end position="111"/>
    </location>
</feature>
<dbReference type="InterPro" id="IPR036895">
    <property type="entry name" value="Uracil-DNA_glycosylase-like_sf"/>
</dbReference>
<dbReference type="PANTHER" id="PTHR11264">
    <property type="entry name" value="URACIL-DNA GLYCOSYLASE"/>
    <property type="match status" value="1"/>
</dbReference>
<dbReference type="PANTHER" id="PTHR11264:SF0">
    <property type="entry name" value="URACIL-DNA GLYCOSYLASE"/>
    <property type="match status" value="1"/>
</dbReference>
<name>A0AAN6GR94_9BASI</name>
<protein>
    <submittedName>
        <fullName evidence="2">Uracil DNA glycosylase</fullName>
        <ecNumber evidence="2">3.2.2.27</ecNumber>
    </submittedName>
</protein>
<accession>A0AAN6GR94</accession>
<dbReference type="GO" id="GO:0097510">
    <property type="term" value="P:base-excision repair, AP site formation via deaminated base removal"/>
    <property type="evidence" value="ECO:0007669"/>
    <property type="project" value="TreeGrafter"/>
</dbReference>
<dbReference type="InterPro" id="IPR002043">
    <property type="entry name" value="UDG_fam1"/>
</dbReference>
<dbReference type="GO" id="GO:0005739">
    <property type="term" value="C:mitochondrion"/>
    <property type="evidence" value="ECO:0007669"/>
    <property type="project" value="TreeGrafter"/>
</dbReference>
<keyword evidence="2" id="KW-0378">Hydrolase</keyword>
<dbReference type="GO" id="GO:0004844">
    <property type="term" value="F:uracil DNA N-glycosylase activity"/>
    <property type="evidence" value="ECO:0007669"/>
    <property type="project" value="UniProtKB-EC"/>
</dbReference>
<keyword evidence="2" id="KW-0326">Glycosidase</keyword>
<evidence type="ECO:0000313" key="2">
    <source>
        <dbReference type="EMBL" id="KAK0546899.1"/>
    </source>
</evidence>
<evidence type="ECO:0000256" key="1">
    <source>
        <dbReference type="SAM" id="MobiDB-lite"/>
    </source>
</evidence>
<feature type="compositionally biased region" description="Polar residues" evidence="1">
    <location>
        <begin position="92"/>
        <end position="102"/>
    </location>
</feature>
<feature type="region of interest" description="Disordered" evidence="1">
    <location>
        <begin position="1"/>
        <end position="61"/>
    </location>
</feature>
<organism evidence="2 3">
    <name type="scientific">Tilletia horrida</name>
    <dbReference type="NCBI Taxonomy" id="155126"/>
    <lineage>
        <taxon>Eukaryota</taxon>
        <taxon>Fungi</taxon>
        <taxon>Dikarya</taxon>
        <taxon>Basidiomycota</taxon>
        <taxon>Ustilaginomycotina</taxon>
        <taxon>Exobasidiomycetes</taxon>
        <taxon>Tilletiales</taxon>
        <taxon>Tilletiaceae</taxon>
        <taxon>Tilletia</taxon>
    </lineage>
</organism>
<reference evidence="2" key="1">
    <citation type="journal article" date="2023" name="PhytoFront">
        <title>Draft Genome Resources of Seven Strains of Tilletia horrida, Causal Agent of Kernel Smut of Rice.</title>
        <authorList>
            <person name="Khanal S."/>
            <person name="Antony Babu S."/>
            <person name="Zhou X.G."/>
        </authorList>
    </citation>
    <scope>NUCLEOTIDE SEQUENCE</scope>
    <source>
        <strain evidence="2">TX6</strain>
    </source>
</reference>
<gene>
    <name evidence="2" type="primary">UNG1</name>
    <name evidence="2" type="ORF">OC846_005072</name>
</gene>
<keyword evidence="3" id="KW-1185">Reference proteome</keyword>
<comment type="caution">
    <text evidence="2">The sequence shown here is derived from an EMBL/GenBank/DDBJ whole genome shotgun (WGS) entry which is preliminary data.</text>
</comment>
<dbReference type="GO" id="GO:0005634">
    <property type="term" value="C:nucleus"/>
    <property type="evidence" value="ECO:0007669"/>
    <property type="project" value="TreeGrafter"/>
</dbReference>
<dbReference type="EC" id="3.2.2.27" evidence="2"/>
<feature type="compositionally biased region" description="Polar residues" evidence="1">
    <location>
        <begin position="48"/>
        <end position="57"/>
    </location>
</feature>